<dbReference type="AlphaFoldDB" id="A0A1Y2M323"/>
<protein>
    <submittedName>
        <fullName evidence="2">Uncharacterized protein</fullName>
    </submittedName>
</protein>
<feature type="compositionally biased region" description="Polar residues" evidence="1">
    <location>
        <begin position="119"/>
        <end position="152"/>
    </location>
</feature>
<keyword evidence="3" id="KW-1185">Reference proteome</keyword>
<name>A0A1Y2M323_EPING</name>
<gene>
    <name evidence="2" type="ORF">B5807_05141</name>
</gene>
<evidence type="ECO:0000313" key="3">
    <source>
        <dbReference type="Proteomes" id="UP000193240"/>
    </source>
</evidence>
<dbReference type="OMA" id="TPRDFEM"/>
<dbReference type="EMBL" id="KZ107842">
    <property type="protein sequence ID" value="OSS50534.1"/>
    <property type="molecule type" value="Genomic_DNA"/>
</dbReference>
<feature type="compositionally biased region" description="Basic and acidic residues" evidence="1">
    <location>
        <begin position="223"/>
        <end position="238"/>
    </location>
</feature>
<evidence type="ECO:0000256" key="1">
    <source>
        <dbReference type="SAM" id="MobiDB-lite"/>
    </source>
</evidence>
<feature type="compositionally biased region" description="Polar residues" evidence="1">
    <location>
        <begin position="683"/>
        <end position="693"/>
    </location>
</feature>
<accession>A0A1Y2M323</accession>
<feature type="region of interest" description="Disordered" evidence="1">
    <location>
        <begin position="661"/>
        <end position="695"/>
    </location>
</feature>
<organism evidence="2 3">
    <name type="scientific">Epicoccum nigrum</name>
    <name type="common">Soil fungus</name>
    <name type="synonym">Epicoccum purpurascens</name>
    <dbReference type="NCBI Taxonomy" id="105696"/>
    <lineage>
        <taxon>Eukaryota</taxon>
        <taxon>Fungi</taxon>
        <taxon>Dikarya</taxon>
        <taxon>Ascomycota</taxon>
        <taxon>Pezizomycotina</taxon>
        <taxon>Dothideomycetes</taxon>
        <taxon>Pleosporomycetidae</taxon>
        <taxon>Pleosporales</taxon>
        <taxon>Pleosporineae</taxon>
        <taxon>Didymellaceae</taxon>
        <taxon>Epicoccum</taxon>
    </lineage>
</organism>
<feature type="region of interest" description="Disordered" evidence="1">
    <location>
        <begin position="37"/>
        <end position="72"/>
    </location>
</feature>
<evidence type="ECO:0000313" key="2">
    <source>
        <dbReference type="EMBL" id="OSS50534.1"/>
    </source>
</evidence>
<dbReference type="Proteomes" id="UP000193240">
    <property type="component" value="Unassembled WGS sequence"/>
</dbReference>
<dbReference type="InParanoid" id="A0A1Y2M323"/>
<feature type="compositionally biased region" description="Polar residues" evidence="1">
    <location>
        <begin position="37"/>
        <end position="48"/>
    </location>
</feature>
<feature type="region of interest" description="Disordered" evidence="1">
    <location>
        <begin position="312"/>
        <end position="345"/>
    </location>
</feature>
<feature type="region of interest" description="Disordered" evidence="1">
    <location>
        <begin position="214"/>
        <end position="238"/>
    </location>
</feature>
<sequence>MIGSLSSTEKLINLFPMFGHPGISALEYAGSLAASQEQPHRASVTSTSLKRKSTVETHNENTDSTTSAATNKHKTKLLIAPVHYIDDYGTQRKRKDMFVNHTPRDFDMHPPQNVGVHRPSTSSSNENDSRPRINSYNRHSSSAEPSFEQQPLTVSSEALFELESTEVGVASSPQMFASSPPMSPEVYRPLAAPPHRRSVFSPLTKIITYQPRQARAVVSSSHQRTDIRVRSNSTPDHDLKESKLLRRQTPYDVVGSVADKSLPYASLEPWVAKHMCNASRSDSNSDIHTQEDLKNQEEVAPFGVIQKYFESQADSRDSSLRRVRQRRTPSPPKMPLPHSPGPTLHSRDQVVIFPIDGLELTTDQPPAVPERSPKRLTNPRFSIRKESITSVDSDFARAAEGRFTERDHRDSVIQVSKQRSQLTRVGQAARAGSARLGRMAPPILGHDALTASSDLGLNDLSFYLRNTGPKTDVQGANRIRGKGAPKIFKVNRKSLAARVGSVEGSPQRARQKFKVPTCTREVATTAGAKHLRIVIPRLSGTDHLTLPIAVSGPQDQKSHARRMSVSFTEDLLVPNLASPAVERAIQGFSLMDRTSRSFSAPNIMDLATNTARKEKSPLVSPKPIPVLEHPLAERLLSREEQTKARKLRDLKQIRRKKVSSNILIPKSKHHSDSDTASGALPTPRQTPEPSSDQIIGDSAIEIEVLEESSAEKMTRLQERLLLLQRQNSSLTAALAKIVGLELEDGDFEPEYVLQTFRRCRYSRTSSGW</sequence>
<reference evidence="2 3" key="1">
    <citation type="journal article" date="2017" name="Genome Announc.">
        <title>Genome sequence of the saprophytic ascomycete Epicoccum nigrum ICMP 19927 strain isolated from New Zealand.</title>
        <authorList>
            <person name="Fokin M."/>
            <person name="Fleetwood D."/>
            <person name="Weir B.S."/>
            <person name="Villas-Boas S.G."/>
        </authorList>
    </citation>
    <scope>NUCLEOTIDE SEQUENCE [LARGE SCALE GENOMIC DNA]</scope>
    <source>
        <strain evidence="2 3">ICMP 19927</strain>
    </source>
</reference>
<proteinExistence type="predicted"/>
<feature type="compositionally biased region" description="Pro residues" evidence="1">
    <location>
        <begin position="329"/>
        <end position="340"/>
    </location>
</feature>
<feature type="region of interest" description="Disordered" evidence="1">
    <location>
        <begin position="101"/>
        <end position="152"/>
    </location>
</feature>